<organism evidence="2 3">
    <name type="scientific">Subtercola boreus</name>
    <dbReference type="NCBI Taxonomy" id="120213"/>
    <lineage>
        <taxon>Bacteria</taxon>
        <taxon>Bacillati</taxon>
        <taxon>Actinomycetota</taxon>
        <taxon>Actinomycetes</taxon>
        <taxon>Micrococcales</taxon>
        <taxon>Microbacteriaceae</taxon>
        <taxon>Subtercola</taxon>
    </lineage>
</organism>
<dbReference type="AlphaFoldDB" id="A0A3E0VEJ8"/>
<keyword evidence="3" id="KW-1185">Reference proteome</keyword>
<dbReference type="EMBL" id="NBWZ01000001">
    <property type="protein sequence ID" value="RFA07888.1"/>
    <property type="molecule type" value="Genomic_DNA"/>
</dbReference>
<dbReference type="InterPro" id="IPR037523">
    <property type="entry name" value="VOC_core"/>
</dbReference>
<dbReference type="PANTHER" id="PTHR36503:SF2">
    <property type="entry name" value="BLR2408 PROTEIN"/>
    <property type="match status" value="1"/>
</dbReference>
<dbReference type="InterPro" id="IPR053863">
    <property type="entry name" value="Glyoxy/Ble-like_N"/>
</dbReference>
<dbReference type="PROSITE" id="PS51819">
    <property type="entry name" value="VOC"/>
    <property type="match status" value="1"/>
</dbReference>
<accession>A0A3E0VEJ8</accession>
<name>A0A3E0VEJ8_9MICO</name>
<evidence type="ECO:0000313" key="3">
    <source>
        <dbReference type="Proteomes" id="UP000256486"/>
    </source>
</evidence>
<proteinExistence type="predicted"/>
<evidence type="ECO:0000313" key="2">
    <source>
        <dbReference type="EMBL" id="RFA07888.1"/>
    </source>
</evidence>
<sequence>MATNNIFVNLPVDDLEASKAFYTALGYTLNPNFSDEKAACVVLSDSVYIMLLVKPYFSTFTDREVVDPRSQVGSLNSLGVDSREEVDRFAERAVAAGGAELNEPQDFGFMYSRDIEDPDGHGWQIMWMDPVAQQNGPPSE</sequence>
<reference evidence="2 3" key="1">
    <citation type="submission" date="2017-04" db="EMBL/GenBank/DDBJ databases">
        <title>Comparative genome analysis of Subtercola boreus.</title>
        <authorList>
            <person name="Cho Y.-J."/>
            <person name="Cho A."/>
            <person name="Kim O.-S."/>
            <person name="Lee J.-I."/>
        </authorList>
    </citation>
    <scope>NUCLEOTIDE SEQUENCE [LARGE SCALE GENOMIC DNA]</scope>
    <source>
        <strain evidence="2 3">K300</strain>
    </source>
</reference>
<feature type="domain" description="VOC" evidence="1">
    <location>
        <begin position="3"/>
        <end position="128"/>
    </location>
</feature>
<dbReference type="Proteomes" id="UP000256486">
    <property type="component" value="Unassembled WGS sequence"/>
</dbReference>
<dbReference type="Gene3D" id="3.10.180.10">
    <property type="entry name" value="2,3-Dihydroxybiphenyl 1,2-Dioxygenase, domain 1"/>
    <property type="match status" value="1"/>
</dbReference>
<dbReference type="Pfam" id="PF22677">
    <property type="entry name" value="Ble-like_N"/>
    <property type="match status" value="1"/>
</dbReference>
<protein>
    <submittedName>
        <fullName evidence="2">Glyoxalase</fullName>
    </submittedName>
</protein>
<evidence type="ECO:0000259" key="1">
    <source>
        <dbReference type="PROSITE" id="PS51819"/>
    </source>
</evidence>
<comment type="caution">
    <text evidence="2">The sequence shown here is derived from an EMBL/GenBank/DDBJ whole genome shotgun (WGS) entry which is preliminary data.</text>
</comment>
<dbReference type="PANTHER" id="PTHR36503">
    <property type="entry name" value="BLR2520 PROTEIN"/>
    <property type="match status" value="1"/>
</dbReference>
<dbReference type="RefSeq" id="WP_116413308.1">
    <property type="nucleotide sequence ID" value="NZ_NBWZ01000001.1"/>
</dbReference>
<dbReference type="OrthoDB" id="4265398at2"/>
<gene>
    <name evidence="2" type="ORF">B7R54_00655</name>
</gene>
<dbReference type="SUPFAM" id="SSF54593">
    <property type="entry name" value="Glyoxalase/Bleomycin resistance protein/Dihydroxybiphenyl dioxygenase"/>
    <property type="match status" value="1"/>
</dbReference>
<dbReference type="InterPro" id="IPR029068">
    <property type="entry name" value="Glyas_Bleomycin-R_OHBP_Dase"/>
</dbReference>